<evidence type="ECO:0000313" key="3">
    <source>
        <dbReference type="Proteomes" id="UP000019402"/>
    </source>
</evidence>
<keyword evidence="3" id="KW-1185">Reference proteome</keyword>
<dbReference type="Gene3D" id="3.40.50.2000">
    <property type="entry name" value="Glycogen Phosphorylase B"/>
    <property type="match status" value="2"/>
</dbReference>
<dbReference type="InterPro" id="IPR001296">
    <property type="entry name" value="Glyco_trans_1"/>
</dbReference>
<dbReference type="PANTHER" id="PTHR12526">
    <property type="entry name" value="GLYCOSYLTRANSFERASE"/>
    <property type="match status" value="1"/>
</dbReference>
<comment type="caution">
    <text evidence="2">The sequence shown here is derived from an EMBL/GenBank/DDBJ whole genome shotgun (WGS) entry which is preliminary data.</text>
</comment>
<proteinExistence type="predicted"/>
<keyword evidence="2" id="KW-0808">Transferase</keyword>
<evidence type="ECO:0000313" key="2">
    <source>
        <dbReference type="EMBL" id="GAF04934.1"/>
    </source>
</evidence>
<name>W7YR63_9BACT</name>
<dbReference type="GO" id="GO:0016757">
    <property type="term" value="F:glycosyltransferase activity"/>
    <property type="evidence" value="ECO:0007669"/>
    <property type="project" value="UniProtKB-KW"/>
</dbReference>
<feature type="domain" description="Glycosyl transferase family 1" evidence="1">
    <location>
        <begin position="152"/>
        <end position="321"/>
    </location>
</feature>
<dbReference type="Proteomes" id="UP000019402">
    <property type="component" value="Unassembled WGS sequence"/>
</dbReference>
<dbReference type="Pfam" id="PF00534">
    <property type="entry name" value="Glycos_transf_1"/>
    <property type="match status" value="1"/>
</dbReference>
<reference evidence="2 3" key="1">
    <citation type="journal article" date="2014" name="Genome Announc.">
        <title>Draft Genome Sequence of Cytophaga fermentans JCM 21142T, a Facultative Anaerobe Isolated from Marine Mud.</title>
        <authorList>
            <person name="Starns D."/>
            <person name="Oshima K."/>
            <person name="Suda W."/>
            <person name="Iino T."/>
            <person name="Yuki M."/>
            <person name="Inoue J."/>
            <person name="Kitamura K."/>
            <person name="Iida T."/>
            <person name="Darby A."/>
            <person name="Hattori M."/>
            <person name="Ohkuma M."/>
        </authorList>
    </citation>
    <scope>NUCLEOTIDE SEQUENCE [LARGE SCALE GENOMIC DNA]</scope>
    <source>
        <strain evidence="2 3">JCM 21142</strain>
    </source>
</reference>
<organism evidence="2 3">
    <name type="scientific">Saccharicrinis fermentans DSM 9555 = JCM 21142</name>
    <dbReference type="NCBI Taxonomy" id="869213"/>
    <lineage>
        <taxon>Bacteria</taxon>
        <taxon>Pseudomonadati</taxon>
        <taxon>Bacteroidota</taxon>
        <taxon>Bacteroidia</taxon>
        <taxon>Marinilabiliales</taxon>
        <taxon>Marinilabiliaceae</taxon>
        <taxon>Saccharicrinis</taxon>
    </lineage>
</organism>
<dbReference type="SUPFAM" id="SSF53756">
    <property type="entry name" value="UDP-Glycosyltransferase/glycogen phosphorylase"/>
    <property type="match status" value="1"/>
</dbReference>
<evidence type="ECO:0000259" key="1">
    <source>
        <dbReference type="Pfam" id="PF00534"/>
    </source>
</evidence>
<sequence>MRNPIKRIALIPFLFLKNIKHHRALIKSFSPKYYGSYALKGYFFYDVLSFIHPAKFDIIHCHFGPNASKVAMIRQLGILQGKLICTFHGHDINDQREIQGQYNYKYLMPDLSAAICVVDYIKFKLVSLFAPKYKVYKNPVSVNINQFKLKQFSSEHSPLSFISVGRVIDWKGQLETVKAFKNISTQYPQLDFQYTIIGEGPDLDEIREFIAINKLGHKIHTIGSKPQGEVVSQLQKSDVLILFGRKDKYQNIDAQGTVVQEAQATGTPVIVSDAGGLPEGMINYVTGLVVPENNTDELENAILNFYNNRDQIKTMGLAGRKFVEENYANEVVYKRLFEIYNQMIENN</sequence>
<dbReference type="RefSeq" id="WP_152541846.1">
    <property type="nucleotide sequence ID" value="NZ_BAMD01000061.1"/>
</dbReference>
<dbReference type="eggNOG" id="COG0438">
    <property type="taxonomic scope" value="Bacteria"/>
</dbReference>
<dbReference type="STRING" id="869213.GCA_000517085_02136"/>
<keyword evidence="2" id="KW-0328">Glycosyltransferase</keyword>
<gene>
    <name evidence="2" type="ORF">JCM21142_93657</name>
</gene>
<protein>
    <submittedName>
        <fullName evidence="2">GDP-mannose-dependent alpha-(1-6)-phosphatidylinositol monomannoside mannosyltransferase</fullName>
    </submittedName>
</protein>
<accession>W7YR63</accession>
<dbReference type="OrthoDB" id="9811239at2"/>
<dbReference type="EMBL" id="BAMD01000061">
    <property type="protein sequence ID" value="GAF04934.1"/>
    <property type="molecule type" value="Genomic_DNA"/>
</dbReference>
<dbReference type="AlphaFoldDB" id="W7YR63"/>